<evidence type="ECO:0000313" key="4">
    <source>
        <dbReference type="Proteomes" id="UP000734854"/>
    </source>
</evidence>
<feature type="transmembrane region" description="Helical" evidence="1">
    <location>
        <begin position="284"/>
        <end position="306"/>
    </location>
</feature>
<dbReference type="EMBL" id="JACMSC010000001">
    <property type="protein sequence ID" value="KAG6535203.1"/>
    <property type="molecule type" value="Genomic_DNA"/>
</dbReference>
<feature type="domain" description="F-box" evidence="2">
    <location>
        <begin position="3"/>
        <end position="49"/>
    </location>
</feature>
<evidence type="ECO:0000259" key="2">
    <source>
        <dbReference type="PROSITE" id="PS50181"/>
    </source>
</evidence>
<keyword evidence="1" id="KW-0812">Transmembrane</keyword>
<dbReference type="InterPro" id="IPR001810">
    <property type="entry name" value="F-box_dom"/>
</dbReference>
<proteinExistence type="predicted"/>
<dbReference type="PANTHER" id="PTHR33736">
    <property type="entry name" value="F-BOX PROTEIN-RELATED"/>
    <property type="match status" value="1"/>
</dbReference>
<evidence type="ECO:0000313" key="3">
    <source>
        <dbReference type="EMBL" id="KAG6535203.1"/>
    </source>
</evidence>
<keyword evidence="4" id="KW-1185">Reference proteome</keyword>
<gene>
    <name evidence="3" type="ORF">ZIOFF_000165</name>
</gene>
<keyword evidence="1" id="KW-0472">Membrane</keyword>
<organism evidence="3 4">
    <name type="scientific">Zingiber officinale</name>
    <name type="common">Ginger</name>
    <name type="synonym">Amomum zingiber</name>
    <dbReference type="NCBI Taxonomy" id="94328"/>
    <lineage>
        <taxon>Eukaryota</taxon>
        <taxon>Viridiplantae</taxon>
        <taxon>Streptophyta</taxon>
        <taxon>Embryophyta</taxon>
        <taxon>Tracheophyta</taxon>
        <taxon>Spermatophyta</taxon>
        <taxon>Magnoliopsida</taxon>
        <taxon>Liliopsida</taxon>
        <taxon>Zingiberales</taxon>
        <taxon>Zingiberaceae</taxon>
        <taxon>Zingiber</taxon>
    </lineage>
</organism>
<name>A0A8J5LUA0_ZINOF</name>
<dbReference type="PANTHER" id="PTHR33736:SF13">
    <property type="entry name" value="OS11G0155100 PROTEIN"/>
    <property type="match status" value="1"/>
</dbReference>
<evidence type="ECO:0000256" key="1">
    <source>
        <dbReference type="SAM" id="Phobius"/>
    </source>
</evidence>
<dbReference type="PROSITE" id="PS50181">
    <property type="entry name" value="FBOX"/>
    <property type="match status" value="1"/>
</dbReference>
<dbReference type="Proteomes" id="UP000734854">
    <property type="component" value="Unassembled WGS sequence"/>
</dbReference>
<accession>A0A8J5LUA0</accession>
<dbReference type="SUPFAM" id="SSF81383">
    <property type="entry name" value="F-box domain"/>
    <property type="match status" value="1"/>
</dbReference>
<protein>
    <recommendedName>
        <fullName evidence="2">F-box domain-containing protein</fullName>
    </recommendedName>
</protein>
<dbReference type="InterPro" id="IPR036047">
    <property type="entry name" value="F-box-like_dom_sf"/>
</dbReference>
<keyword evidence="1" id="KW-1133">Transmembrane helix</keyword>
<reference evidence="3 4" key="1">
    <citation type="submission" date="2020-08" db="EMBL/GenBank/DDBJ databases">
        <title>Plant Genome Project.</title>
        <authorList>
            <person name="Zhang R.-G."/>
        </authorList>
    </citation>
    <scope>NUCLEOTIDE SEQUENCE [LARGE SCALE GENOMIC DNA]</scope>
    <source>
        <tissue evidence="3">Rhizome</tissue>
    </source>
</reference>
<dbReference type="InterPro" id="IPR045283">
    <property type="entry name" value="AT3G44326-like"/>
</dbReference>
<sequence>MAAATIEDLHPDMLAGALRLLDGPDLASLSCATSRFRSLVGEPDLWRDLCLSSWPSLRHPRLLRLLESSHRSFFADVFASPVCTLPSFPCDDSDEEASLPSELISAVELRHRNSVILSLVAETDTSTSWFRAAPFRLDAEVERKDDGGSFFFSPEELTLSWIVIDPQSRRAVSATSRRPVAVNRHWITGETVVRFALVLSDECAVGAVVKCGEESGEVREINLVAEGVEGACLSGREGLAVLRSAMEGGRQRRKEEEEDARRRWEEFEGRRQKRKETAARMERLVDLAFAAVGAAAFLALFVFVVVR</sequence>
<comment type="caution">
    <text evidence="3">The sequence shown here is derived from an EMBL/GenBank/DDBJ whole genome shotgun (WGS) entry which is preliminary data.</text>
</comment>
<dbReference type="AlphaFoldDB" id="A0A8J5LUA0"/>